<dbReference type="Pfam" id="PF04082">
    <property type="entry name" value="Fungal_trans"/>
    <property type="match status" value="1"/>
</dbReference>
<dbReference type="STRING" id="284592.Q6BTU1"/>
<protein>
    <submittedName>
        <fullName evidence="5">DEHA2C15906p</fullName>
    </submittedName>
</protein>
<dbReference type="InterPro" id="IPR007219">
    <property type="entry name" value="XnlR_reg_dom"/>
</dbReference>
<dbReference type="OMA" id="ANCARTS"/>
<dbReference type="OrthoDB" id="3364175at2759"/>
<dbReference type="PROSITE" id="PS50048">
    <property type="entry name" value="ZN2_CY6_FUNGAL_2"/>
    <property type="match status" value="1"/>
</dbReference>
<reference evidence="5 6" key="1">
    <citation type="journal article" date="2004" name="Nature">
        <title>Genome evolution in yeasts.</title>
        <authorList>
            <consortium name="Genolevures"/>
            <person name="Dujon B."/>
            <person name="Sherman D."/>
            <person name="Fischer G."/>
            <person name="Durrens P."/>
            <person name="Casaregola S."/>
            <person name="Lafontaine I."/>
            <person name="de Montigny J."/>
            <person name="Marck C."/>
            <person name="Neuveglise C."/>
            <person name="Talla E."/>
            <person name="Goffard N."/>
            <person name="Frangeul L."/>
            <person name="Aigle M."/>
            <person name="Anthouard V."/>
            <person name="Babour A."/>
            <person name="Barbe V."/>
            <person name="Barnay S."/>
            <person name="Blanchin S."/>
            <person name="Beckerich J.M."/>
            <person name="Beyne E."/>
            <person name="Bleykasten C."/>
            <person name="Boisrame A."/>
            <person name="Boyer J."/>
            <person name="Cattolico L."/>
            <person name="Confanioleri F."/>
            <person name="de Daruvar A."/>
            <person name="Despons L."/>
            <person name="Fabre E."/>
            <person name="Fairhead C."/>
            <person name="Ferry-Dumazet H."/>
            <person name="Groppi A."/>
            <person name="Hantraye F."/>
            <person name="Hennequin C."/>
            <person name="Jauniaux N."/>
            <person name="Joyet P."/>
            <person name="Kachouri R."/>
            <person name="Kerrest A."/>
            <person name="Koszul R."/>
            <person name="Lemaire M."/>
            <person name="Lesur I."/>
            <person name="Ma L."/>
            <person name="Muller H."/>
            <person name="Nicaud J.M."/>
            <person name="Nikolski M."/>
            <person name="Oztas S."/>
            <person name="Ozier-Kalogeropoulos O."/>
            <person name="Pellenz S."/>
            <person name="Potier S."/>
            <person name="Richard G.F."/>
            <person name="Straub M.L."/>
            <person name="Suleau A."/>
            <person name="Swennene D."/>
            <person name="Tekaia F."/>
            <person name="Wesolowski-Louvel M."/>
            <person name="Westhof E."/>
            <person name="Wirth B."/>
            <person name="Zeniou-Meyer M."/>
            <person name="Zivanovic I."/>
            <person name="Bolotin-Fukuhara M."/>
            <person name="Thierry A."/>
            <person name="Bouchier C."/>
            <person name="Caudron B."/>
            <person name="Scarpelli C."/>
            <person name="Gaillardin C."/>
            <person name="Weissenbach J."/>
            <person name="Wincker P."/>
            <person name="Souciet J.L."/>
        </authorList>
    </citation>
    <scope>NUCLEOTIDE SEQUENCE [LARGE SCALE GENOMIC DNA]</scope>
    <source>
        <strain evidence="6">ATCC 36239 / CBS 767 / BCRC 21394 / JCM 1990 / NBRC 0083 / IGC 2968</strain>
    </source>
</reference>
<organism evidence="5 6">
    <name type="scientific">Debaryomyces hansenii (strain ATCC 36239 / CBS 767 / BCRC 21394 / JCM 1990 / NBRC 0083 / IGC 2968)</name>
    <name type="common">Yeast</name>
    <name type="synonym">Torulaspora hansenii</name>
    <dbReference type="NCBI Taxonomy" id="284592"/>
    <lineage>
        <taxon>Eukaryota</taxon>
        <taxon>Fungi</taxon>
        <taxon>Dikarya</taxon>
        <taxon>Ascomycota</taxon>
        <taxon>Saccharomycotina</taxon>
        <taxon>Pichiomycetes</taxon>
        <taxon>Debaryomycetaceae</taxon>
        <taxon>Debaryomyces</taxon>
    </lineage>
</organism>
<dbReference type="InterPro" id="IPR001138">
    <property type="entry name" value="Zn2Cys6_DnaBD"/>
</dbReference>
<dbReference type="GO" id="GO:0000981">
    <property type="term" value="F:DNA-binding transcription factor activity, RNA polymerase II-specific"/>
    <property type="evidence" value="ECO:0007669"/>
    <property type="project" value="InterPro"/>
</dbReference>
<dbReference type="InterPro" id="IPR050987">
    <property type="entry name" value="AtrR-like"/>
</dbReference>
<dbReference type="CDD" id="cd00067">
    <property type="entry name" value="GAL4"/>
    <property type="match status" value="1"/>
</dbReference>
<keyword evidence="1" id="KW-0479">Metal-binding</keyword>
<dbReference type="PANTHER" id="PTHR46910:SF23">
    <property type="entry name" value="THIAMINE REPRESSIBLE GENES REGULATORY PROTEIN THI1"/>
    <property type="match status" value="1"/>
</dbReference>
<gene>
    <name evidence="5" type="ordered locus">DEHA2C15906g</name>
</gene>
<evidence type="ECO:0000313" key="6">
    <source>
        <dbReference type="Proteomes" id="UP000000599"/>
    </source>
</evidence>
<dbReference type="SMART" id="SM00066">
    <property type="entry name" value="GAL4"/>
    <property type="match status" value="1"/>
</dbReference>
<evidence type="ECO:0000256" key="1">
    <source>
        <dbReference type="ARBA" id="ARBA00022723"/>
    </source>
</evidence>
<dbReference type="InterPro" id="IPR036864">
    <property type="entry name" value="Zn2-C6_fun-type_DNA-bd_sf"/>
</dbReference>
<dbReference type="GO" id="GO:0006351">
    <property type="term" value="P:DNA-templated transcription"/>
    <property type="evidence" value="ECO:0007669"/>
    <property type="project" value="InterPro"/>
</dbReference>
<keyword evidence="6" id="KW-1185">Reference proteome</keyword>
<evidence type="ECO:0000256" key="3">
    <source>
        <dbReference type="SAM" id="MobiDB-lite"/>
    </source>
</evidence>
<dbReference type="KEGG" id="dha:DEHA2C15906g"/>
<feature type="region of interest" description="Disordered" evidence="3">
    <location>
        <begin position="1"/>
        <end position="20"/>
    </location>
</feature>
<sequence>MKIVAGGTVNTKKRKGVSDSDRKRATYSCDRCKVKKIRCDRSDSNKVKYDSTTSCVQCNESRVSCTTTAPRKKRTYYSMSDTSRHQLKCLICIAKAVFPDKNPNDLNDLSDIAKSLRIELPGGNEIFDDNGKNQVESYTNVSILQDSEMDKNIDRTDQTHNAATRSFLTSKPVVTDRNENASSYGLEGTSGLLKALLGIAADVPDNANKEDDNFLNQKPIKAPMNNDNIDTIMQLFQIRQFHPASLISKANADYYVNFFFENVHPGYFIFEEQEFRRKHECFFRDIDSYRPYNSLKAITNEQICCIYMVWILGKEFSLSIQEDISDNILNSCVGVVTLLLGDIIIHPSLEGIRSIYLTALYFESQKKRETSWQLFELASQQCISLGFHRQADIANYPENIQDEIKVVWWSIFRIQMNINSSLGRAPSVSIETIDIGLPSLIMIKDELFKDYFASSVGLFKIMYRILNLRRKLYISNEPLSTGNIESLTQIKVMLSEWFSGLSQPLKEYWIMRPVKRYQLKLHLQYHYLCITLTLPYLLYVSKRLKELKLTNYKNLIESLCQGIKAAETICDVIYYSGKSGHFNGILHYDMFYGYNAMMVLVLTYVLIHDQTDSTYQYRSNCTYFRKTLSDFGIDRTTNLRAIHRMHLVNVKHSSRVEGLMKEACENIKFMIKRFGLLKVLNSKYGSPRNENYSASLSADDDDNNFVPLSPSNSSVYGLNLFSKDTENQECDLFSFGYSDFELSTIIFNENFRSHLEQR</sequence>
<keyword evidence="2" id="KW-0539">Nucleus</keyword>
<dbReference type="eggNOG" id="ENOG502SHB2">
    <property type="taxonomic scope" value="Eukaryota"/>
</dbReference>
<dbReference type="PANTHER" id="PTHR46910">
    <property type="entry name" value="TRANSCRIPTION FACTOR PDR1"/>
    <property type="match status" value="1"/>
</dbReference>
<dbReference type="CDD" id="cd12148">
    <property type="entry name" value="fungal_TF_MHR"/>
    <property type="match status" value="1"/>
</dbReference>
<dbReference type="GO" id="GO:0008270">
    <property type="term" value="F:zinc ion binding"/>
    <property type="evidence" value="ECO:0007669"/>
    <property type="project" value="InterPro"/>
</dbReference>
<dbReference type="HOGENOM" id="CLU_367609_0_0_1"/>
<proteinExistence type="predicted"/>
<name>Q6BTU1_DEBHA</name>
<evidence type="ECO:0000256" key="2">
    <source>
        <dbReference type="ARBA" id="ARBA00023242"/>
    </source>
</evidence>
<dbReference type="EMBL" id="CR382135">
    <property type="protein sequence ID" value="CAG86460.2"/>
    <property type="molecule type" value="Genomic_DNA"/>
</dbReference>
<feature type="domain" description="Zn(2)-C6 fungal-type" evidence="4">
    <location>
        <begin position="28"/>
        <end position="67"/>
    </location>
</feature>
<dbReference type="SUPFAM" id="SSF57701">
    <property type="entry name" value="Zn2/Cys6 DNA-binding domain"/>
    <property type="match status" value="1"/>
</dbReference>
<evidence type="ECO:0000313" key="5">
    <source>
        <dbReference type="EMBL" id="CAG86460.2"/>
    </source>
</evidence>
<dbReference type="Gene3D" id="4.10.240.10">
    <property type="entry name" value="Zn(2)-C6 fungal-type DNA-binding domain"/>
    <property type="match status" value="1"/>
</dbReference>
<dbReference type="RefSeq" id="XP_458378.2">
    <property type="nucleotide sequence ID" value="XM_458378.1"/>
</dbReference>
<dbReference type="GeneID" id="2900461"/>
<evidence type="ECO:0000259" key="4">
    <source>
        <dbReference type="PROSITE" id="PS50048"/>
    </source>
</evidence>
<accession>Q6BTU1</accession>
<dbReference type="InParanoid" id="Q6BTU1"/>
<dbReference type="GO" id="GO:0003677">
    <property type="term" value="F:DNA binding"/>
    <property type="evidence" value="ECO:0007669"/>
    <property type="project" value="InterPro"/>
</dbReference>
<dbReference type="SMART" id="SM00906">
    <property type="entry name" value="Fungal_trans"/>
    <property type="match status" value="1"/>
</dbReference>
<dbReference type="AlphaFoldDB" id="Q6BTU1"/>
<dbReference type="Proteomes" id="UP000000599">
    <property type="component" value="Chromosome C"/>
</dbReference>